<evidence type="ECO:0000313" key="2">
    <source>
        <dbReference type="EMBL" id="RAZ77622.1"/>
    </source>
</evidence>
<feature type="transmembrane region" description="Helical" evidence="1">
    <location>
        <begin position="109"/>
        <end position="132"/>
    </location>
</feature>
<keyword evidence="3" id="KW-1185">Reference proteome</keyword>
<evidence type="ECO:0000313" key="3">
    <source>
        <dbReference type="Proteomes" id="UP000251002"/>
    </source>
</evidence>
<protein>
    <recommendedName>
        <fullName evidence="4">DUF624 domain-containing protein</fullName>
    </recommendedName>
</protein>
<feature type="transmembrane region" description="Helical" evidence="1">
    <location>
        <begin position="20"/>
        <end position="49"/>
    </location>
</feature>
<reference evidence="2 3" key="1">
    <citation type="submission" date="2018-06" db="EMBL/GenBank/DDBJ databases">
        <title>The draft genome sequences of strains SCU63 and S1.</title>
        <authorList>
            <person name="Gan L."/>
        </authorList>
    </citation>
    <scope>NUCLEOTIDE SEQUENCE [LARGE SCALE GENOMIC DNA]</scope>
    <source>
        <strain evidence="2 3">SCU63</strain>
    </source>
</reference>
<keyword evidence="1" id="KW-0472">Membrane</keyword>
<evidence type="ECO:0000256" key="1">
    <source>
        <dbReference type="SAM" id="Phobius"/>
    </source>
</evidence>
<evidence type="ECO:0008006" key="4">
    <source>
        <dbReference type="Google" id="ProtNLM"/>
    </source>
</evidence>
<dbReference type="RefSeq" id="WP_112223349.1">
    <property type="nucleotide sequence ID" value="NZ_CP047673.1"/>
</dbReference>
<comment type="caution">
    <text evidence="2">The sequence shown here is derived from an EMBL/GenBank/DDBJ whole genome shotgun (WGS) entry which is preliminary data.</text>
</comment>
<gene>
    <name evidence="2" type="ORF">DP120_09055</name>
</gene>
<feature type="transmembrane region" description="Helical" evidence="1">
    <location>
        <begin position="173"/>
        <end position="192"/>
    </location>
</feature>
<keyword evidence="1" id="KW-0812">Transmembrane</keyword>
<feature type="transmembrane region" description="Helical" evidence="1">
    <location>
        <begin position="144"/>
        <end position="167"/>
    </location>
</feature>
<dbReference type="Pfam" id="PF04854">
    <property type="entry name" value="DUF624"/>
    <property type="match status" value="1"/>
</dbReference>
<name>A0A365KWQ5_9BACL</name>
<keyword evidence="1" id="KW-1133">Transmembrane helix</keyword>
<dbReference type="InterPro" id="IPR006938">
    <property type="entry name" value="DUF624"/>
</dbReference>
<sequence>MNSTSGFIYNVLEWVTRFAYVNLLWILFTLLGGVLLGFYPATIAMFAVCRDWLRGDTGKPVFPAFWQYYRRDFVKSNLLGLFVTAIAAFIALDIFYIQTSSADLSWTYIPLFAFMLLFLMYLFYLFPTFVHFDIKVGQVIKNAFFIMLINPINTLLIFICLGSLAVIMQTVPALAVIFGGSSFSYIIMWLALRSFNRVNKTGAEMEG</sequence>
<dbReference type="AlphaFoldDB" id="A0A365KWQ5"/>
<feature type="transmembrane region" description="Helical" evidence="1">
    <location>
        <begin position="78"/>
        <end position="97"/>
    </location>
</feature>
<dbReference type="Proteomes" id="UP000251002">
    <property type="component" value="Unassembled WGS sequence"/>
</dbReference>
<proteinExistence type="predicted"/>
<accession>A0A365KWQ5</accession>
<organism evidence="2 3">
    <name type="scientific">Planococcus halotolerans</name>
    <dbReference type="NCBI Taxonomy" id="2233542"/>
    <lineage>
        <taxon>Bacteria</taxon>
        <taxon>Bacillati</taxon>
        <taxon>Bacillota</taxon>
        <taxon>Bacilli</taxon>
        <taxon>Bacillales</taxon>
        <taxon>Caryophanaceae</taxon>
        <taxon>Planococcus</taxon>
    </lineage>
</organism>
<dbReference type="EMBL" id="QLZR01000003">
    <property type="protein sequence ID" value="RAZ77622.1"/>
    <property type="molecule type" value="Genomic_DNA"/>
</dbReference>